<sequence>MTLLRKVIWVVVFVIYGFVLFSTSYYGNSAFLLPVIVVPAIFSGIFWLIENAKKNKKRRLGADEKRKKAGIIPAS</sequence>
<organism evidence="2 4">
    <name type="scientific">Lacticaseibacillus chiayiensis</name>
    <dbReference type="NCBI Taxonomy" id="2100821"/>
    <lineage>
        <taxon>Bacteria</taxon>
        <taxon>Bacillati</taxon>
        <taxon>Bacillota</taxon>
        <taxon>Bacilli</taxon>
        <taxon>Lactobacillales</taxon>
        <taxon>Lactobacillaceae</taxon>
        <taxon>Lacticaseibacillus</taxon>
    </lineage>
</organism>
<proteinExistence type="predicted"/>
<dbReference type="EMBL" id="CP107523">
    <property type="protein sequence ID" value="UYN56237.1"/>
    <property type="molecule type" value="Genomic_DNA"/>
</dbReference>
<feature type="transmembrane region" description="Helical" evidence="1">
    <location>
        <begin position="7"/>
        <end position="25"/>
    </location>
</feature>
<evidence type="ECO:0000313" key="2">
    <source>
        <dbReference type="EMBL" id="RXT30800.1"/>
    </source>
</evidence>
<keyword evidence="1" id="KW-0812">Transmembrane</keyword>
<gene>
    <name evidence="2" type="ORF">BVJ53_00910</name>
    <name evidence="3" type="ORF">OFW50_12325</name>
</gene>
<reference evidence="2 4" key="1">
    <citation type="submission" date="2017-01" db="EMBL/GenBank/DDBJ databases">
        <title>Lactobacillus chiayiensis sp. nov., a lactic acid bacterium isolated from compost.</title>
        <authorList>
            <person name="Huang C.-H."/>
        </authorList>
    </citation>
    <scope>NUCLEOTIDE SEQUENCE [LARGE SCALE GENOMIC DNA]</scope>
    <source>
        <strain evidence="2">Chh01</strain>
        <strain evidence="4">chh01</strain>
    </source>
</reference>
<keyword evidence="5" id="KW-1185">Reference proteome</keyword>
<reference evidence="3" key="2">
    <citation type="submission" date="2022-10" db="EMBL/GenBank/DDBJ databases">
        <title>Comparative genomic analysis and in-vitro probiotic properties of the potential probiotic L. chiayiensis AACE 3.</title>
        <authorList>
            <person name="Kang X."/>
        </authorList>
    </citation>
    <scope>NUCLEOTIDE SEQUENCE</scope>
    <source>
        <strain evidence="3">AACE 3</strain>
    </source>
</reference>
<evidence type="ECO:0000313" key="3">
    <source>
        <dbReference type="EMBL" id="UYN56237.1"/>
    </source>
</evidence>
<dbReference type="Proteomes" id="UP000290475">
    <property type="component" value="Unassembled WGS sequence"/>
</dbReference>
<evidence type="ECO:0000313" key="5">
    <source>
        <dbReference type="Proteomes" id="UP001164790"/>
    </source>
</evidence>
<evidence type="ECO:0000313" key="4">
    <source>
        <dbReference type="Proteomes" id="UP000290475"/>
    </source>
</evidence>
<keyword evidence="1" id="KW-1133">Transmembrane helix</keyword>
<dbReference type="EMBL" id="MSSM01000001">
    <property type="protein sequence ID" value="RXT30800.1"/>
    <property type="molecule type" value="Genomic_DNA"/>
</dbReference>
<evidence type="ECO:0008006" key="6">
    <source>
        <dbReference type="Google" id="ProtNLM"/>
    </source>
</evidence>
<evidence type="ECO:0000256" key="1">
    <source>
        <dbReference type="SAM" id="Phobius"/>
    </source>
</evidence>
<feature type="transmembrane region" description="Helical" evidence="1">
    <location>
        <begin position="31"/>
        <end position="49"/>
    </location>
</feature>
<protein>
    <recommendedName>
        <fullName evidence="6">Integral membrane protein</fullName>
    </recommendedName>
</protein>
<name>A0A4V1P3F1_9LACO</name>
<dbReference type="Proteomes" id="UP001164790">
    <property type="component" value="Chromosome"/>
</dbReference>
<dbReference type="RefSeq" id="WP_129300739.1">
    <property type="nucleotide sequence ID" value="NZ_CP074378.1"/>
</dbReference>
<dbReference type="AlphaFoldDB" id="A0A4V1P3F1"/>
<accession>A0A4V1P3F1</accession>
<keyword evidence="1" id="KW-0472">Membrane</keyword>